<dbReference type="InterPro" id="IPR001466">
    <property type="entry name" value="Beta-lactam-related"/>
</dbReference>
<dbReference type="EMBL" id="WPIN01000025">
    <property type="protein sequence ID" value="MVM35642.1"/>
    <property type="molecule type" value="Genomic_DNA"/>
</dbReference>
<dbReference type="SUPFAM" id="SSF56601">
    <property type="entry name" value="beta-lactamase/transpeptidase-like"/>
    <property type="match status" value="1"/>
</dbReference>
<dbReference type="GO" id="GO:0016787">
    <property type="term" value="F:hydrolase activity"/>
    <property type="evidence" value="ECO:0007669"/>
    <property type="project" value="UniProtKB-KW"/>
</dbReference>
<evidence type="ECO:0000313" key="2">
    <source>
        <dbReference type="EMBL" id="MVM35642.1"/>
    </source>
</evidence>
<dbReference type="InterPro" id="IPR050789">
    <property type="entry name" value="Diverse_Enzym_Activities"/>
</dbReference>
<dbReference type="PANTHER" id="PTHR43283">
    <property type="entry name" value="BETA-LACTAMASE-RELATED"/>
    <property type="match status" value="1"/>
</dbReference>
<dbReference type="Gene3D" id="3.40.710.10">
    <property type="entry name" value="DD-peptidase/beta-lactamase superfamily"/>
    <property type="match status" value="1"/>
</dbReference>
<dbReference type="Pfam" id="PF00144">
    <property type="entry name" value="Beta-lactamase"/>
    <property type="match status" value="1"/>
</dbReference>
<name>A0A7K1SPA3_9BACT</name>
<dbReference type="AlphaFoldDB" id="A0A7K1SPA3"/>
<keyword evidence="2" id="KW-0378">Hydrolase</keyword>
<accession>A0A7K1SPA3</accession>
<dbReference type="Proteomes" id="UP000436006">
    <property type="component" value="Unassembled WGS sequence"/>
</dbReference>
<organism evidence="2 3">
    <name type="scientific">Spirosoma arboris</name>
    <dbReference type="NCBI Taxonomy" id="2682092"/>
    <lineage>
        <taxon>Bacteria</taxon>
        <taxon>Pseudomonadati</taxon>
        <taxon>Bacteroidota</taxon>
        <taxon>Cytophagia</taxon>
        <taxon>Cytophagales</taxon>
        <taxon>Cytophagaceae</taxon>
        <taxon>Spirosoma</taxon>
    </lineage>
</organism>
<dbReference type="InterPro" id="IPR012338">
    <property type="entry name" value="Beta-lactam/transpept-like"/>
</dbReference>
<proteinExistence type="predicted"/>
<keyword evidence="3" id="KW-1185">Reference proteome</keyword>
<protein>
    <submittedName>
        <fullName evidence="2">Serine hydrolase</fullName>
    </submittedName>
</protein>
<feature type="domain" description="Beta-lactamase-related" evidence="1">
    <location>
        <begin position="72"/>
        <end position="328"/>
    </location>
</feature>
<sequence>MSRWFSFIHRFFKITHSQMKTYLLFVLLAIVLNGYGQKIPWKLSSPEAQEMSSLALSNGIKELQQTGTNIHSLLIVRNNHVVLDADFYPYRQQYAHDLASVTKSVMSLLIGIAIDKGFISSELDTVVNYFPEHTIKNNALKILTIKDLLNMASGFQCSLANGEQELEQMQNQTDWAEFMLDLPFSTKPGEKFSYCSGNFYLLAVILQRATKMKCHDFARKYLFDTLKFGPTYWEENKKGVNHGWGDLYLLPYDLAKIGFLLLQEGKWNQKQVVSAKWIQKIQALYPAKGTESYGYGWWFDSENPDEIQAIGRGGQRLFVLKDQHVVIVTTGGGFNAGEIDNLVVNAIAAYQPGENRYAELLQQLKLTRLPDTGGGRENNFSVSMLNKTFRLENNALEIAAFRFEKGRTDYYLILELDDGGKQKLAMGMGNRYVLSHEHLFGLPVALRSSWEKGKLLVDYNSLSGIDLYRFTFVFNKETVDFKAEDRTNKRNLFLKARVAN</sequence>
<evidence type="ECO:0000259" key="1">
    <source>
        <dbReference type="Pfam" id="PF00144"/>
    </source>
</evidence>
<evidence type="ECO:0000313" key="3">
    <source>
        <dbReference type="Proteomes" id="UP000436006"/>
    </source>
</evidence>
<gene>
    <name evidence="2" type="ORF">GO755_36840</name>
</gene>
<reference evidence="2 3" key="1">
    <citation type="submission" date="2019-12" db="EMBL/GenBank/DDBJ databases">
        <title>Spirosoma sp. HMF4905 genome sequencing and assembly.</title>
        <authorList>
            <person name="Kang H."/>
            <person name="Cha I."/>
            <person name="Kim H."/>
            <person name="Joh K."/>
        </authorList>
    </citation>
    <scope>NUCLEOTIDE SEQUENCE [LARGE SCALE GENOMIC DNA]</scope>
    <source>
        <strain evidence="2 3">HMF4905</strain>
    </source>
</reference>
<comment type="caution">
    <text evidence="2">The sequence shown here is derived from an EMBL/GenBank/DDBJ whole genome shotgun (WGS) entry which is preliminary data.</text>
</comment>
<dbReference type="PANTHER" id="PTHR43283:SF7">
    <property type="entry name" value="BETA-LACTAMASE-RELATED DOMAIN-CONTAINING PROTEIN"/>
    <property type="match status" value="1"/>
</dbReference>